<protein>
    <submittedName>
        <fullName evidence="1">Similar to Uncharacterized conserved protein</fullName>
    </submittedName>
</protein>
<organism evidence="1 2">
    <name type="scientific">Crocosphaera watsonii WH 8501</name>
    <dbReference type="NCBI Taxonomy" id="165597"/>
    <lineage>
        <taxon>Bacteria</taxon>
        <taxon>Bacillati</taxon>
        <taxon>Cyanobacteriota</taxon>
        <taxon>Cyanophyceae</taxon>
        <taxon>Oscillatoriophycideae</taxon>
        <taxon>Chroococcales</taxon>
        <taxon>Aphanothecaceae</taxon>
        <taxon>Crocosphaera</taxon>
    </lineage>
</organism>
<dbReference type="Pfam" id="PF05597">
    <property type="entry name" value="Phasin"/>
    <property type="match status" value="1"/>
</dbReference>
<dbReference type="EMBL" id="AADV02000088">
    <property type="protein sequence ID" value="EAM49150.1"/>
    <property type="molecule type" value="Genomic_DNA"/>
</dbReference>
<keyword evidence="2" id="KW-1185">Reference proteome</keyword>
<comment type="caution">
    <text evidence="1">The sequence shown here is derived from an EMBL/GenBank/DDBJ whole genome shotgun (WGS) entry which is preliminary data.</text>
</comment>
<evidence type="ECO:0000313" key="1">
    <source>
        <dbReference type="EMBL" id="EAM49150.1"/>
    </source>
</evidence>
<dbReference type="AlphaFoldDB" id="Q4BZ19"/>
<dbReference type="InterPro" id="IPR008769">
    <property type="entry name" value="PhaF_PhaI"/>
</dbReference>
<reference evidence="1" key="3">
    <citation type="submission" date="2016-12" db="EMBL/GenBank/DDBJ databases">
        <title>Annotation of the draft genome assembly of Crocosphaera watsonii WH 8501.</title>
        <authorList>
            <consortium name="US DOE Joint Genome Institute (JGI-ORNL)"/>
            <person name="Larimer F."/>
            <person name="Land M."/>
        </authorList>
    </citation>
    <scope>NUCLEOTIDE SEQUENCE</scope>
    <source>
        <strain evidence="1">WH 8501</strain>
    </source>
</reference>
<name>Q4BZ19_CROWT</name>
<dbReference type="PANTHER" id="PTHR38664">
    <property type="entry name" value="SLR0058 PROTEIN"/>
    <property type="match status" value="1"/>
</dbReference>
<evidence type="ECO:0000313" key="2">
    <source>
        <dbReference type="Proteomes" id="UP000003922"/>
    </source>
</evidence>
<sequence length="114" mass="13384">MAEDKNNRNDNDWIKQLVLMGIGTTSLAAEKLKEVSEEWVKEGKIKPDQAQGFVDDIMDQIKTGQGNFENNMERELRNMLQDLGVPRQTEVDELRGRIDRLERQLRDLENKLWR</sequence>
<proteinExistence type="predicted"/>
<reference evidence="1" key="1">
    <citation type="submission" date="2004-02" db="EMBL/GenBank/DDBJ databases">
        <authorList>
            <consortium name="DOE Joint Genome Institute"/>
        </authorList>
    </citation>
    <scope>NUCLEOTIDE SEQUENCE [LARGE SCALE GENOMIC DNA]</scope>
    <source>
        <strain evidence="1">WH 8501</strain>
    </source>
</reference>
<dbReference type="Proteomes" id="UP000003922">
    <property type="component" value="Unassembled WGS sequence"/>
</dbReference>
<reference evidence="1" key="2">
    <citation type="submission" date="2005-06" db="EMBL/GenBank/DDBJ databases">
        <title>Sequencing of the draft genome and assembly of Crocosphaera watsonii WH 8501.</title>
        <authorList>
            <consortium name="US DOE Joint Genome Institute (JGI-PGF)"/>
            <person name="Copeland A."/>
            <person name="Lucas S."/>
            <person name="Lapidus A."/>
            <person name="Barry K."/>
            <person name="Detter C."/>
            <person name="Glavina T."/>
            <person name="Hammon N."/>
            <person name="Israni S."/>
            <person name="Pitluck S."/>
            <person name="Richardson P."/>
        </authorList>
    </citation>
    <scope>NUCLEOTIDE SEQUENCE [LARGE SCALE GENOMIC DNA]</scope>
    <source>
        <strain evidence="1">WH 8501</strain>
    </source>
</reference>
<dbReference type="PANTHER" id="PTHR38664:SF1">
    <property type="entry name" value="SLR0058 PROTEIN"/>
    <property type="match status" value="1"/>
</dbReference>
<accession>Q4BZ19</accession>
<dbReference type="KEGG" id="cwa:CwatDRAFT_2137"/>
<gene>
    <name evidence="1" type="ORF">CwatDRAFT_2137</name>
</gene>
<dbReference type="RefSeq" id="WP_007307114.1">
    <property type="nucleotide sequence ID" value="NZ_AADV02000088.1"/>
</dbReference>
<dbReference type="OrthoDB" id="557342at2"/>